<dbReference type="PANTHER" id="PTHR48111:SF22">
    <property type="entry name" value="REGULATOR OF RPOS"/>
    <property type="match status" value="1"/>
</dbReference>
<dbReference type="RefSeq" id="WP_254024946.1">
    <property type="nucleotide sequence ID" value="NZ_CAKXZS010000014.1"/>
</dbReference>
<keyword evidence="1" id="KW-0597">Phosphoprotein</keyword>
<evidence type="ECO:0000256" key="1">
    <source>
        <dbReference type="ARBA" id="ARBA00022553"/>
    </source>
</evidence>
<keyword evidence="3" id="KW-0805">Transcription regulation</keyword>
<dbReference type="PROSITE" id="PS51755">
    <property type="entry name" value="OMPR_PHOB"/>
    <property type="match status" value="1"/>
</dbReference>
<dbReference type="SMART" id="SM00862">
    <property type="entry name" value="Trans_reg_C"/>
    <property type="match status" value="1"/>
</dbReference>
<evidence type="ECO:0000256" key="4">
    <source>
        <dbReference type="ARBA" id="ARBA00023125"/>
    </source>
</evidence>
<organism evidence="8 9">
    <name type="scientific">Mesorhizobium ventifaucium</name>
    <dbReference type="NCBI Taxonomy" id="666020"/>
    <lineage>
        <taxon>Bacteria</taxon>
        <taxon>Pseudomonadati</taxon>
        <taxon>Pseudomonadota</taxon>
        <taxon>Alphaproteobacteria</taxon>
        <taxon>Hyphomicrobiales</taxon>
        <taxon>Phyllobacteriaceae</taxon>
        <taxon>Mesorhizobium</taxon>
    </lineage>
</organism>
<keyword evidence="4 6" id="KW-0238">DNA-binding</keyword>
<evidence type="ECO:0000313" key="8">
    <source>
        <dbReference type="EMBL" id="CAH2399158.1"/>
    </source>
</evidence>
<protein>
    <submittedName>
        <fullName evidence="8">Chemotaxis protein CheY</fullName>
    </submittedName>
</protein>
<feature type="DNA-binding region" description="OmpR/PhoB-type" evidence="6">
    <location>
        <begin position="125"/>
        <end position="224"/>
    </location>
</feature>
<evidence type="ECO:0000259" key="7">
    <source>
        <dbReference type="PROSITE" id="PS51755"/>
    </source>
</evidence>
<proteinExistence type="predicted"/>
<evidence type="ECO:0000256" key="6">
    <source>
        <dbReference type="PROSITE-ProRule" id="PRU01091"/>
    </source>
</evidence>
<evidence type="ECO:0000256" key="3">
    <source>
        <dbReference type="ARBA" id="ARBA00023015"/>
    </source>
</evidence>
<comment type="caution">
    <text evidence="8">The sequence shown here is derived from an EMBL/GenBank/DDBJ whole genome shotgun (WGS) entry which is preliminary data.</text>
</comment>
<dbReference type="SUPFAM" id="SSF46894">
    <property type="entry name" value="C-terminal effector domain of the bipartite response regulators"/>
    <property type="match status" value="1"/>
</dbReference>
<evidence type="ECO:0000313" key="9">
    <source>
        <dbReference type="Proteomes" id="UP001152604"/>
    </source>
</evidence>
<keyword evidence="5" id="KW-0804">Transcription</keyword>
<accession>A0ABM9DR53</accession>
<keyword evidence="9" id="KW-1185">Reference proteome</keyword>
<dbReference type="InterPro" id="IPR036388">
    <property type="entry name" value="WH-like_DNA-bd_sf"/>
</dbReference>
<dbReference type="Proteomes" id="UP001152604">
    <property type="component" value="Unassembled WGS sequence"/>
</dbReference>
<gene>
    <name evidence="8" type="ORF">MES4922_210126</name>
</gene>
<dbReference type="Gene3D" id="1.10.10.10">
    <property type="entry name" value="Winged helix-like DNA-binding domain superfamily/Winged helix DNA-binding domain"/>
    <property type="match status" value="1"/>
</dbReference>
<dbReference type="InterPro" id="IPR001867">
    <property type="entry name" value="OmpR/PhoB-type_DNA-bd"/>
</dbReference>
<sequence length="240" mass="26616">MRVIVLAPSREVETDLRMAAESAGFESAGEPIPQELCSALYRDPDSIAVIRSPNSAFAAVTCRDFRKADVRNLIFVLLDAGVWDSGSASLILKCGADDVQPAPIHSDEFVARLKALARRGAYNDHLFIKMPGCVYDAETGNAEGGGRKQHLTQTEARLLTALALDPSKIFSKADLMDHMYGGEEEPEQKIVDVLVCKLRRKLIEMNDGLDVVRTVWGRGYQFEPKGFTPDYRDARSRRSR</sequence>
<dbReference type="EMBL" id="CAKXZS010000014">
    <property type="protein sequence ID" value="CAH2399158.1"/>
    <property type="molecule type" value="Genomic_DNA"/>
</dbReference>
<name>A0ABM9DR53_9HYPH</name>
<feature type="domain" description="OmpR/PhoB-type" evidence="7">
    <location>
        <begin position="125"/>
        <end position="224"/>
    </location>
</feature>
<dbReference type="InterPro" id="IPR039420">
    <property type="entry name" value="WalR-like"/>
</dbReference>
<dbReference type="PANTHER" id="PTHR48111">
    <property type="entry name" value="REGULATOR OF RPOS"/>
    <property type="match status" value="1"/>
</dbReference>
<dbReference type="InterPro" id="IPR016032">
    <property type="entry name" value="Sig_transdc_resp-reg_C-effctor"/>
</dbReference>
<keyword evidence="2" id="KW-0902">Two-component regulatory system</keyword>
<evidence type="ECO:0000256" key="5">
    <source>
        <dbReference type="ARBA" id="ARBA00023163"/>
    </source>
</evidence>
<reference evidence="8" key="1">
    <citation type="submission" date="2022-03" db="EMBL/GenBank/DDBJ databases">
        <authorList>
            <person name="Brunel B."/>
        </authorList>
    </citation>
    <scope>NUCLEOTIDE SEQUENCE</scope>
    <source>
        <strain evidence="8">STM4922sample</strain>
    </source>
</reference>
<dbReference type="CDD" id="cd00383">
    <property type="entry name" value="trans_reg_C"/>
    <property type="match status" value="1"/>
</dbReference>
<dbReference type="Pfam" id="PF00486">
    <property type="entry name" value="Trans_reg_C"/>
    <property type="match status" value="1"/>
</dbReference>
<evidence type="ECO:0000256" key="2">
    <source>
        <dbReference type="ARBA" id="ARBA00023012"/>
    </source>
</evidence>